<dbReference type="InterPro" id="IPR005135">
    <property type="entry name" value="Endo/exonuclease/phosphatase"/>
</dbReference>
<dbReference type="PANTHER" id="PTHR12121">
    <property type="entry name" value="CARBON CATABOLITE REPRESSOR PROTEIN 4"/>
    <property type="match status" value="1"/>
</dbReference>
<name>A0A0L0D512_THETB</name>
<reference evidence="2 3" key="1">
    <citation type="submission" date="2010-05" db="EMBL/GenBank/DDBJ databases">
        <title>The Genome Sequence of Thecamonas trahens ATCC 50062.</title>
        <authorList>
            <consortium name="The Broad Institute Genome Sequencing Platform"/>
            <person name="Russ C."/>
            <person name="Cuomo C."/>
            <person name="Shea T."/>
            <person name="Young S.K."/>
            <person name="Zeng Q."/>
            <person name="Koehrsen M."/>
            <person name="Haas B."/>
            <person name="Borodovsky M."/>
            <person name="Guigo R."/>
            <person name="Alvarado L."/>
            <person name="Berlin A."/>
            <person name="Bochicchio J."/>
            <person name="Borenstein D."/>
            <person name="Chapman S."/>
            <person name="Chen Z."/>
            <person name="Freedman E."/>
            <person name="Gellesch M."/>
            <person name="Goldberg J."/>
            <person name="Griggs A."/>
            <person name="Gujja S."/>
            <person name="Heilman E."/>
            <person name="Heiman D."/>
            <person name="Hepburn T."/>
            <person name="Howarth C."/>
            <person name="Jen D."/>
            <person name="Larson L."/>
            <person name="Mehta T."/>
            <person name="Park D."/>
            <person name="Pearson M."/>
            <person name="Roberts A."/>
            <person name="Saif S."/>
            <person name="Shenoy N."/>
            <person name="Sisk P."/>
            <person name="Stolte C."/>
            <person name="Sykes S."/>
            <person name="Thomson T."/>
            <person name="Walk T."/>
            <person name="White J."/>
            <person name="Yandava C."/>
            <person name="Burger G."/>
            <person name="Gray M.W."/>
            <person name="Holland P.W.H."/>
            <person name="King N."/>
            <person name="Lang F.B.F."/>
            <person name="Roger A.J."/>
            <person name="Ruiz-Trillo I."/>
            <person name="Lander E."/>
            <person name="Nusbaum C."/>
        </authorList>
    </citation>
    <scope>NUCLEOTIDE SEQUENCE [LARGE SCALE GENOMIC DNA]</scope>
    <source>
        <strain evidence="2 3">ATCC 50062</strain>
    </source>
</reference>
<dbReference type="PANTHER" id="PTHR12121:SF34">
    <property type="entry name" value="PROTEIN ANGEL"/>
    <property type="match status" value="1"/>
</dbReference>
<evidence type="ECO:0000313" key="3">
    <source>
        <dbReference type="Proteomes" id="UP000054408"/>
    </source>
</evidence>
<dbReference type="EMBL" id="GL349445">
    <property type="protein sequence ID" value="KNC47151.1"/>
    <property type="molecule type" value="Genomic_DNA"/>
</dbReference>
<keyword evidence="3" id="KW-1185">Reference proteome</keyword>
<dbReference type="InterPro" id="IPR050410">
    <property type="entry name" value="CCR4/nocturin_mRNA_transcr"/>
</dbReference>
<dbReference type="AlphaFoldDB" id="A0A0L0D512"/>
<protein>
    <recommendedName>
        <fullName evidence="1">Endonuclease/exonuclease/phosphatase domain-containing protein</fullName>
    </recommendedName>
</protein>
<dbReference type="InterPro" id="IPR036691">
    <property type="entry name" value="Endo/exonu/phosph_ase_sf"/>
</dbReference>
<accession>A0A0L0D512</accession>
<dbReference type="SUPFAM" id="SSF56219">
    <property type="entry name" value="DNase I-like"/>
    <property type="match status" value="1"/>
</dbReference>
<evidence type="ECO:0000259" key="1">
    <source>
        <dbReference type="Pfam" id="PF03372"/>
    </source>
</evidence>
<organism evidence="2 3">
    <name type="scientific">Thecamonas trahens ATCC 50062</name>
    <dbReference type="NCBI Taxonomy" id="461836"/>
    <lineage>
        <taxon>Eukaryota</taxon>
        <taxon>Apusozoa</taxon>
        <taxon>Apusomonadida</taxon>
        <taxon>Apusomonadidae</taxon>
        <taxon>Thecamonas</taxon>
    </lineage>
</organism>
<dbReference type="Pfam" id="PF03372">
    <property type="entry name" value="Exo_endo_phos"/>
    <property type="match status" value="1"/>
</dbReference>
<feature type="domain" description="Endonuclease/exonuclease/phosphatase" evidence="1">
    <location>
        <begin position="8"/>
        <end position="358"/>
    </location>
</feature>
<dbReference type="GO" id="GO:0000175">
    <property type="term" value="F:3'-5'-RNA exonuclease activity"/>
    <property type="evidence" value="ECO:0007669"/>
    <property type="project" value="TreeGrafter"/>
</dbReference>
<dbReference type="OrthoDB" id="2866996at2759"/>
<dbReference type="STRING" id="461836.A0A0L0D512"/>
<dbReference type="RefSeq" id="XP_013759925.1">
    <property type="nucleotide sequence ID" value="XM_013904471.1"/>
</dbReference>
<dbReference type="Proteomes" id="UP000054408">
    <property type="component" value="Unassembled WGS sequence"/>
</dbReference>
<dbReference type="Gene3D" id="3.60.10.10">
    <property type="entry name" value="Endonuclease/exonuclease/phosphatase"/>
    <property type="match status" value="1"/>
</dbReference>
<proteinExistence type="predicted"/>
<evidence type="ECO:0000313" key="2">
    <source>
        <dbReference type="EMBL" id="KNC47151.1"/>
    </source>
</evidence>
<sequence length="371" mass="40134">MERVMSVMSYNVLAQVHIGKRYAALGEEVTSWDVRRPKILDEILRLGPDVAACQEMPIPKFQADLASPLAAAGYTAILQNDKNRAETHETANAIIFRSDLFELAYENHRSRTLVVALLPRFGPAAVIPGMDHIAAAQDEAEARVRTAAATKVADAGANAPPPDKRALKKLAKEVKTARNKAARAMRSAMAPHLVWLVCCHLQGHPAEVNTRLSQVRSSLHKGVLAGARTFDAAATLANLRLVYCGDFNDEADSLVYKLMVTGSVDAGEVQTFDGFDDVVVGKAATHDASLVSSYAHCTGTEPTVTFKAPNMRTSTIDFVFAALPHLRPLMVFDRLSTPEAIADVIRTSLPSAEHPSDHLPVCAVIELLARV</sequence>
<gene>
    <name evidence="2" type="ORF">AMSG_03579</name>
</gene>
<dbReference type="GeneID" id="25563169"/>
<dbReference type="eggNOG" id="KOG0620">
    <property type="taxonomic scope" value="Eukaryota"/>
</dbReference>